<evidence type="ECO:0000313" key="2">
    <source>
        <dbReference type="WBParaSite" id="jg13889"/>
    </source>
</evidence>
<protein>
    <submittedName>
        <fullName evidence="2">Uncharacterized protein</fullName>
    </submittedName>
</protein>
<proteinExistence type="predicted"/>
<organism evidence="1 2">
    <name type="scientific">Ditylenchus dipsaci</name>
    <dbReference type="NCBI Taxonomy" id="166011"/>
    <lineage>
        <taxon>Eukaryota</taxon>
        <taxon>Metazoa</taxon>
        <taxon>Ecdysozoa</taxon>
        <taxon>Nematoda</taxon>
        <taxon>Chromadorea</taxon>
        <taxon>Rhabditida</taxon>
        <taxon>Tylenchina</taxon>
        <taxon>Tylenchomorpha</taxon>
        <taxon>Sphaerularioidea</taxon>
        <taxon>Anguinidae</taxon>
        <taxon>Anguininae</taxon>
        <taxon>Ditylenchus</taxon>
    </lineage>
</organism>
<dbReference type="WBParaSite" id="jg13889">
    <property type="protein sequence ID" value="jg13889"/>
    <property type="gene ID" value="jg13889"/>
</dbReference>
<dbReference type="Proteomes" id="UP000887574">
    <property type="component" value="Unplaced"/>
</dbReference>
<dbReference type="AlphaFoldDB" id="A0A915CZG5"/>
<keyword evidence="1" id="KW-1185">Reference proteome</keyword>
<reference evidence="2" key="1">
    <citation type="submission" date="2022-11" db="UniProtKB">
        <authorList>
            <consortium name="WormBaseParasite"/>
        </authorList>
    </citation>
    <scope>IDENTIFICATION</scope>
</reference>
<accession>A0A915CZG5</accession>
<sequence>MDFLHLTAIKVTCYGDLGAVVHVAQFCLPRRFHVALDRSLQAFRKCLRSVCKSTTADCRARNIAFNTAMEKELKCGS</sequence>
<name>A0A915CZG5_9BILA</name>
<evidence type="ECO:0000313" key="1">
    <source>
        <dbReference type="Proteomes" id="UP000887574"/>
    </source>
</evidence>